<feature type="domain" description="CdaR GGDEF-like" evidence="2">
    <location>
        <begin position="209"/>
        <end position="339"/>
    </location>
</feature>
<evidence type="ECO:0000313" key="4">
    <source>
        <dbReference type="Proteomes" id="UP001153404"/>
    </source>
</evidence>
<name>A0A9X4KVK7_9BACL</name>
<evidence type="ECO:0000259" key="2">
    <source>
        <dbReference type="Pfam" id="PF17853"/>
    </source>
</evidence>
<dbReference type="AlphaFoldDB" id="A0A9X4KVK7"/>
<keyword evidence="4" id="KW-1185">Reference proteome</keyword>
<dbReference type="Pfam" id="PF17853">
    <property type="entry name" value="GGDEF_2"/>
    <property type="match status" value="1"/>
</dbReference>
<dbReference type="EMBL" id="JAPDIA010000007">
    <property type="protein sequence ID" value="MDG0811518.1"/>
    <property type="molecule type" value="Genomic_DNA"/>
</dbReference>
<evidence type="ECO:0000256" key="1">
    <source>
        <dbReference type="SAM" id="Phobius"/>
    </source>
</evidence>
<feature type="transmembrane region" description="Helical" evidence="1">
    <location>
        <begin position="112"/>
        <end position="131"/>
    </location>
</feature>
<reference evidence="3" key="1">
    <citation type="submission" date="2022-10" db="EMBL/GenBank/DDBJ databases">
        <title>Comparative genomic analysis of Cohnella hashimotonis sp. nov., isolated from the International Space Station.</title>
        <authorList>
            <person name="Simpson A."/>
            <person name="Venkateswaran K."/>
        </authorList>
    </citation>
    <scope>NUCLEOTIDE SEQUENCE</scope>
    <source>
        <strain evidence="3">DSM 28161</strain>
    </source>
</reference>
<organism evidence="3 4">
    <name type="scientific">Cohnella rhizosphaerae</name>
    <dbReference type="NCBI Taxonomy" id="1457232"/>
    <lineage>
        <taxon>Bacteria</taxon>
        <taxon>Bacillati</taxon>
        <taxon>Bacillota</taxon>
        <taxon>Bacilli</taxon>
        <taxon>Bacillales</taxon>
        <taxon>Paenibacillaceae</taxon>
        <taxon>Cohnella</taxon>
    </lineage>
</organism>
<comment type="caution">
    <text evidence="3">The sequence shown here is derived from an EMBL/GenBank/DDBJ whole genome shotgun (WGS) entry which is preliminary data.</text>
</comment>
<keyword evidence="1" id="KW-1133">Transmembrane helix</keyword>
<keyword evidence="1" id="KW-0472">Membrane</keyword>
<dbReference type="RefSeq" id="WP_277534183.1">
    <property type="nucleotide sequence ID" value="NZ_JAPDIA010000007.1"/>
</dbReference>
<accession>A0A9X4KVK7</accession>
<protein>
    <recommendedName>
        <fullName evidence="2">CdaR GGDEF-like domain-containing protein</fullName>
    </recommendedName>
</protein>
<sequence length="376" mass="40233">MGALIYELKAADLGRQLFQSGMSGSDESYAVVDADGTILLHSSDAALMGKQADSVALFRSVLPGSGGEGQFVMGEADGGKVLTATYKTALGRTYISMLPERAIAGQLNWMRLFVLGSVLVILVFGIVLTVASSKFAYSPIDKLILYGRQLRHGPGTAGGGNEIGYIRSSLAYLNDQAESLRAYIERLQPDLRERFVLKLLTASAPPRPQAVETEAQAYGMSAAGGFAALIVRTENLFKEKRFLPSEGPIIVFAVKNVMQELLQGGPFSSGYVVGKEDKEAVAVLGWEAHVSEEEAACMLDDYAERVCEALKTHLSFTVSVGIGGVRHGLHRLAESYREAGGRAAASPFRRASPDLPLRRAARTVGQADDVQLSEGA</sequence>
<dbReference type="CDD" id="cd18774">
    <property type="entry name" value="PDC2_HK_sensor"/>
    <property type="match status" value="1"/>
</dbReference>
<dbReference type="InterPro" id="IPR041522">
    <property type="entry name" value="CdaR_GGDEF"/>
</dbReference>
<keyword evidence="1" id="KW-0812">Transmembrane</keyword>
<dbReference type="Proteomes" id="UP001153404">
    <property type="component" value="Unassembled WGS sequence"/>
</dbReference>
<evidence type="ECO:0000313" key="3">
    <source>
        <dbReference type="EMBL" id="MDG0811518.1"/>
    </source>
</evidence>
<proteinExistence type="predicted"/>
<gene>
    <name evidence="3" type="ORF">OMP40_20700</name>
</gene>